<comment type="catalytic activity">
    <reaction evidence="12">
        <text>Zn(2+)(in) + 2 H(+)(out) = Zn(2+)(out) + 2 H(+)(in)</text>
        <dbReference type="Rhea" id="RHEA:72627"/>
        <dbReference type="ChEBI" id="CHEBI:15378"/>
        <dbReference type="ChEBI" id="CHEBI:29105"/>
    </reaction>
</comment>
<comment type="subcellular location">
    <subcellularLocation>
        <location evidence="1">Cytoplasmic vesicle</location>
        <location evidence="1">Secretory vesicle membrane</location>
        <topology evidence="1">Multi-pass membrane protein</topology>
    </subcellularLocation>
</comment>
<evidence type="ECO:0000256" key="6">
    <source>
        <dbReference type="ARBA" id="ARBA00022833"/>
    </source>
</evidence>
<feature type="transmembrane region" description="Helical" evidence="14">
    <location>
        <begin position="73"/>
        <end position="98"/>
    </location>
</feature>
<evidence type="ECO:0000259" key="15">
    <source>
        <dbReference type="Pfam" id="PF01545"/>
    </source>
</evidence>
<sequence>MAKEFVKRNIPSVVRGAIFHEHKEDQQVLIENDACINYYGSSTGITRTSSDFSDHCHGPSEAIGVDKNARKKLLVASILCLIFMIGEIVGGAMASSLAIMTDAAHLLTDFASFMISLFAIYLASRPATKRMSFGWHRAEVVGALVSVLMIWVVTGILVYLAVMRVVSMEFKIEGGIMLITSIAGIIINLIMAATLHQHGHTHGSSKSNNETDKEHGHSHGKSEKENINVRAAFIHVIGDLVQSIGVFIAALVIYLKPKYKIADPICTFIFSILVLITTINILRDTMVVLMEGTPKDLDFNEVKAAFYDLPGVIEVHNLRMWSLTISKTALSVHIAIDPDQETHTILRDASNMLRQRFQIADVTIQLENYVSEMAECQQCQDPAD</sequence>
<evidence type="ECO:0000313" key="17">
    <source>
        <dbReference type="EMBL" id="AKN21628.1"/>
    </source>
</evidence>
<dbReference type="Pfam" id="PF16916">
    <property type="entry name" value="ZT_dimer"/>
    <property type="match status" value="1"/>
</dbReference>
<proteinExistence type="evidence at transcript level"/>
<dbReference type="PANTHER" id="PTHR11562">
    <property type="entry name" value="CATION EFFLUX PROTEIN/ ZINC TRANSPORTER"/>
    <property type="match status" value="1"/>
</dbReference>
<dbReference type="Pfam" id="PF01545">
    <property type="entry name" value="Cation_efflux"/>
    <property type="match status" value="1"/>
</dbReference>
<reference evidence="17" key="1">
    <citation type="journal article" date="2015" name="Elife">
        <title>Stem cells and fluid flow drive cyst formation in an invertebrate excretory organ.</title>
        <authorList>
            <person name="Thi-Kim Vu H."/>
            <person name="Rink J.C."/>
            <person name="McKinney S.A."/>
            <person name="McClain M."/>
            <person name="Lakshmanaperumal N."/>
            <person name="Alexander R."/>
            <person name="Sanchez Alvarado A."/>
        </authorList>
    </citation>
    <scope>NUCLEOTIDE SEQUENCE</scope>
</reference>
<feature type="transmembrane region" description="Helical" evidence="14">
    <location>
        <begin position="261"/>
        <end position="282"/>
    </location>
</feature>
<evidence type="ECO:0000256" key="10">
    <source>
        <dbReference type="ARBA" id="ARBA00023136"/>
    </source>
</evidence>
<feature type="compositionally biased region" description="Basic and acidic residues" evidence="13">
    <location>
        <begin position="209"/>
        <end position="223"/>
    </location>
</feature>
<keyword evidence="7" id="KW-0864">Zinc transport</keyword>
<dbReference type="AlphaFoldDB" id="A0A0H3YKE4"/>
<evidence type="ECO:0000256" key="12">
    <source>
        <dbReference type="ARBA" id="ARBA00048349"/>
    </source>
</evidence>
<name>A0A0H3YKE4_SCHMD</name>
<accession>A0A0H3YKE4</accession>
<protein>
    <submittedName>
        <fullName evidence="17">Slc30a-8</fullName>
    </submittedName>
</protein>
<dbReference type="GO" id="GO:0005886">
    <property type="term" value="C:plasma membrane"/>
    <property type="evidence" value="ECO:0007669"/>
    <property type="project" value="TreeGrafter"/>
</dbReference>
<dbReference type="InterPro" id="IPR027470">
    <property type="entry name" value="Cation_efflux_CTD"/>
</dbReference>
<feature type="transmembrane region" description="Helical" evidence="14">
    <location>
        <begin position="140"/>
        <end position="162"/>
    </location>
</feature>
<feature type="transmembrane region" description="Helical" evidence="14">
    <location>
        <begin position="231"/>
        <end position="255"/>
    </location>
</feature>
<dbReference type="FunFam" id="1.20.1510.10:FF:000002">
    <property type="entry name" value="zinc transporter 3 isoform X1"/>
    <property type="match status" value="1"/>
</dbReference>
<dbReference type="GO" id="GO:0046872">
    <property type="term" value="F:metal ion binding"/>
    <property type="evidence" value="ECO:0007669"/>
    <property type="project" value="UniProtKB-KW"/>
</dbReference>
<evidence type="ECO:0000256" key="5">
    <source>
        <dbReference type="ARBA" id="ARBA00022723"/>
    </source>
</evidence>
<evidence type="ECO:0000256" key="1">
    <source>
        <dbReference type="ARBA" id="ARBA00004638"/>
    </source>
</evidence>
<evidence type="ECO:0000256" key="7">
    <source>
        <dbReference type="ARBA" id="ARBA00022906"/>
    </source>
</evidence>
<evidence type="ECO:0000256" key="14">
    <source>
        <dbReference type="SAM" id="Phobius"/>
    </source>
</evidence>
<dbReference type="SUPFAM" id="SSF160240">
    <property type="entry name" value="Cation efflux protein cytoplasmic domain-like"/>
    <property type="match status" value="1"/>
</dbReference>
<organism evidence="17">
    <name type="scientific">Schmidtea mediterranea</name>
    <name type="common">Freshwater planarian flatworm</name>
    <dbReference type="NCBI Taxonomy" id="79327"/>
    <lineage>
        <taxon>Eukaryota</taxon>
        <taxon>Metazoa</taxon>
        <taxon>Spiralia</taxon>
        <taxon>Lophotrochozoa</taxon>
        <taxon>Platyhelminthes</taxon>
        <taxon>Rhabditophora</taxon>
        <taxon>Seriata</taxon>
        <taxon>Tricladida</taxon>
        <taxon>Continenticola</taxon>
        <taxon>Geoplanoidea</taxon>
        <taxon>Dugesiidae</taxon>
        <taxon>Schmidtea</taxon>
    </lineage>
</organism>
<dbReference type="SUPFAM" id="SSF161111">
    <property type="entry name" value="Cation efflux protein transmembrane domain-like"/>
    <property type="match status" value="1"/>
</dbReference>
<dbReference type="Gene3D" id="3.30.70.1350">
    <property type="entry name" value="Cation efflux protein, cytoplasmic domain"/>
    <property type="match status" value="1"/>
</dbReference>
<keyword evidence="5" id="KW-0479">Metal-binding</keyword>
<dbReference type="GO" id="GO:0030658">
    <property type="term" value="C:transport vesicle membrane"/>
    <property type="evidence" value="ECO:0007669"/>
    <property type="project" value="UniProtKB-SubCell"/>
</dbReference>
<keyword evidence="11" id="KW-0968">Cytoplasmic vesicle</keyword>
<keyword evidence="10 14" id="KW-0472">Membrane</keyword>
<keyword evidence="4 14" id="KW-0812">Transmembrane</keyword>
<gene>
    <name evidence="17" type="primary">slc30a-8</name>
</gene>
<dbReference type="GO" id="GO:0005385">
    <property type="term" value="F:zinc ion transmembrane transporter activity"/>
    <property type="evidence" value="ECO:0007669"/>
    <property type="project" value="TreeGrafter"/>
</dbReference>
<keyword evidence="6" id="KW-0862">Zinc</keyword>
<evidence type="ECO:0000256" key="11">
    <source>
        <dbReference type="ARBA" id="ARBA00023329"/>
    </source>
</evidence>
<dbReference type="InterPro" id="IPR027469">
    <property type="entry name" value="Cation_efflux_TMD_sf"/>
</dbReference>
<dbReference type="InterPro" id="IPR036837">
    <property type="entry name" value="Cation_efflux_CTD_sf"/>
</dbReference>
<evidence type="ECO:0000259" key="16">
    <source>
        <dbReference type="Pfam" id="PF16916"/>
    </source>
</evidence>
<dbReference type="Gene3D" id="1.20.1510.10">
    <property type="entry name" value="Cation efflux protein transmembrane domain"/>
    <property type="match status" value="1"/>
</dbReference>
<feature type="transmembrane region" description="Helical" evidence="14">
    <location>
        <begin position="174"/>
        <end position="195"/>
    </location>
</feature>
<feature type="domain" description="Cation efflux protein cytoplasmic" evidence="16">
    <location>
        <begin position="294"/>
        <end position="369"/>
    </location>
</feature>
<dbReference type="InterPro" id="IPR050681">
    <property type="entry name" value="CDF/SLC30A"/>
</dbReference>
<dbReference type="InterPro" id="IPR002524">
    <property type="entry name" value="Cation_efflux"/>
</dbReference>
<evidence type="ECO:0000256" key="8">
    <source>
        <dbReference type="ARBA" id="ARBA00022989"/>
    </source>
</evidence>
<keyword evidence="3" id="KW-0813">Transport</keyword>
<evidence type="ECO:0000256" key="4">
    <source>
        <dbReference type="ARBA" id="ARBA00022692"/>
    </source>
</evidence>
<dbReference type="OrthoDB" id="9944568at2759"/>
<evidence type="ECO:0000256" key="13">
    <source>
        <dbReference type="SAM" id="MobiDB-lite"/>
    </source>
</evidence>
<dbReference type="GO" id="GO:0010043">
    <property type="term" value="P:response to zinc ion"/>
    <property type="evidence" value="ECO:0007669"/>
    <property type="project" value="TreeGrafter"/>
</dbReference>
<dbReference type="NCBIfam" id="TIGR01297">
    <property type="entry name" value="CDF"/>
    <property type="match status" value="1"/>
</dbReference>
<keyword evidence="9" id="KW-0406">Ion transport</keyword>
<comment type="similarity">
    <text evidence="2">Belongs to the cation diffusion facilitator (CDF) transporter (TC 2.A.4) family. SLC30A subfamily.</text>
</comment>
<dbReference type="PANTHER" id="PTHR11562:SF17">
    <property type="entry name" value="RE54080P-RELATED"/>
    <property type="match status" value="1"/>
</dbReference>
<evidence type="ECO:0000256" key="2">
    <source>
        <dbReference type="ARBA" id="ARBA00008873"/>
    </source>
</evidence>
<feature type="domain" description="Cation efflux protein transmembrane" evidence="15">
    <location>
        <begin position="73"/>
        <end position="290"/>
    </location>
</feature>
<feature type="region of interest" description="Disordered" evidence="13">
    <location>
        <begin position="200"/>
        <end position="223"/>
    </location>
</feature>
<dbReference type="EMBL" id="KT163678">
    <property type="protein sequence ID" value="AKN21628.1"/>
    <property type="molecule type" value="mRNA"/>
</dbReference>
<evidence type="ECO:0000256" key="3">
    <source>
        <dbReference type="ARBA" id="ARBA00022448"/>
    </source>
</evidence>
<evidence type="ECO:0000256" key="9">
    <source>
        <dbReference type="ARBA" id="ARBA00023065"/>
    </source>
</evidence>
<feature type="transmembrane region" description="Helical" evidence="14">
    <location>
        <begin position="110"/>
        <end position="128"/>
    </location>
</feature>
<keyword evidence="8 14" id="KW-1133">Transmembrane helix</keyword>
<dbReference type="InterPro" id="IPR058533">
    <property type="entry name" value="Cation_efflux_TM"/>
</dbReference>